<evidence type="ECO:0000313" key="2">
    <source>
        <dbReference type="EMBL" id="MCK8493557.1"/>
    </source>
</evidence>
<dbReference type="Proteomes" id="UP001202180">
    <property type="component" value="Unassembled WGS sequence"/>
</dbReference>
<accession>A0ABT0HN47</accession>
<feature type="region of interest" description="Disordered" evidence="1">
    <location>
        <begin position="253"/>
        <end position="282"/>
    </location>
</feature>
<gene>
    <name evidence="2" type="ORF">M0L20_16950</name>
</gene>
<comment type="caution">
    <text evidence="2">The sequence shown here is derived from an EMBL/GenBank/DDBJ whole genome shotgun (WGS) entry which is preliminary data.</text>
</comment>
<keyword evidence="3" id="KW-1185">Reference proteome</keyword>
<organism evidence="2 3">
    <name type="scientific">Spirosoma liriopis</name>
    <dbReference type="NCBI Taxonomy" id="2937440"/>
    <lineage>
        <taxon>Bacteria</taxon>
        <taxon>Pseudomonadati</taxon>
        <taxon>Bacteroidota</taxon>
        <taxon>Cytophagia</taxon>
        <taxon>Cytophagales</taxon>
        <taxon>Cytophagaceae</taxon>
        <taxon>Spirosoma</taxon>
    </lineage>
</organism>
<proteinExistence type="predicted"/>
<feature type="compositionally biased region" description="Pro residues" evidence="1">
    <location>
        <begin position="170"/>
        <end position="187"/>
    </location>
</feature>
<dbReference type="EMBL" id="JALPRF010000003">
    <property type="protein sequence ID" value="MCK8493557.1"/>
    <property type="molecule type" value="Genomic_DNA"/>
</dbReference>
<name>A0ABT0HN47_9BACT</name>
<sequence>MNGYQLTKAFYDEVEINEAMQIACKAHHHSLFTWICELRNRSGREILDLPVDYTMRMAFIGSQHTLSNAIEDLATWGLIEVLMKTKGQGTKVRLAFAFLQKHCKSDANEEGAFAEMQLQKCKCGANEMQTTKINKTKKTKYIYRGRKKISDESITTDSREQEPLTMALPTDPPPIEPLPLDPPPEPTTPDTSVRLNGKGQMIIPDLPTLSAFILSQGGTQAMADDMLDFYTSKGWMIGKNPMKDWNATARRWIRQSNAKVPPGTAPNQSNSAPRPKHPTNIR</sequence>
<feature type="region of interest" description="Disordered" evidence="1">
    <location>
        <begin position="152"/>
        <end position="197"/>
    </location>
</feature>
<evidence type="ECO:0000313" key="3">
    <source>
        <dbReference type="Proteomes" id="UP001202180"/>
    </source>
</evidence>
<protein>
    <submittedName>
        <fullName evidence="2">Uncharacterized protein</fullName>
    </submittedName>
</protein>
<evidence type="ECO:0000256" key="1">
    <source>
        <dbReference type="SAM" id="MobiDB-lite"/>
    </source>
</evidence>
<reference evidence="2 3" key="1">
    <citation type="submission" date="2022-04" db="EMBL/GenBank/DDBJ databases">
        <title>Spirosoma sp. strain RP8 genome sequencing and assembly.</title>
        <authorList>
            <person name="Jung Y."/>
        </authorList>
    </citation>
    <scope>NUCLEOTIDE SEQUENCE [LARGE SCALE GENOMIC DNA]</scope>
    <source>
        <strain evidence="2 3">RP8</strain>
    </source>
</reference>
<dbReference type="RefSeq" id="WP_248478155.1">
    <property type="nucleotide sequence ID" value="NZ_JALPRF010000003.1"/>
</dbReference>